<protein>
    <submittedName>
        <fullName evidence="1">Uncharacterized protein</fullName>
    </submittedName>
</protein>
<dbReference type="EMBL" id="CP046956">
    <property type="protein sequence ID" value="QTM98474.1"/>
    <property type="molecule type" value="Genomic_DNA"/>
</dbReference>
<organism evidence="1 2">
    <name type="scientific">Sediminibacillus dalangtanensis</name>
    <dbReference type="NCBI Taxonomy" id="2729421"/>
    <lineage>
        <taxon>Bacteria</taxon>
        <taxon>Bacillati</taxon>
        <taxon>Bacillota</taxon>
        <taxon>Bacilli</taxon>
        <taxon>Bacillales</taxon>
        <taxon>Bacillaceae</taxon>
        <taxon>Sediminibacillus</taxon>
    </lineage>
</organism>
<dbReference type="RefSeq" id="WP_209367242.1">
    <property type="nucleotide sequence ID" value="NZ_CP046956.1"/>
</dbReference>
<proteinExistence type="predicted"/>
<sequence length="162" mass="18677">MLDQNTLEALQEYVEMHRISMNMPLYESESIFSVDSETNIADLEDYIKENQSPSFSETLFAFIDEKGYTDSEVYKRAGLDRRLFSKIRSNPDYKTSKQTVATLAIGLRLDETKTEELLDAAGYSLSYNDPFDLVIRFCLQNGTYDVDEVNQALEYMGVKTLW</sequence>
<keyword evidence="2" id="KW-1185">Reference proteome</keyword>
<reference evidence="1 2" key="1">
    <citation type="submission" date="2019-12" db="EMBL/GenBank/DDBJ databases">
        <title>The whole genome sequencing of a strain isolated from a Mars analog, Dalangtan Playa.</title>
        <authorList>
            <person name="Huang T."/>
        </authorList>
    </citation>
    <scope>NUCLEOTIDE SEQUENCE [LARGE SCALE GENOMIC DNA]</scope>
    <source>
        <strain evidence="1 2">DP4-553-S</strain>
    </source>
</reference>
<evidence type="ECO:0000313" key="1">
    <source>
        <dbReference type="EMBL" id="QTM98474.1"/>
    </source>
</evidence>
<accession>A0ABX7VNS1</accession>
<dbReference type="Proteomes" id="UP000665043">
    <property type="component" value="Chromosome"/>
</dbReference>
<evidence type="ECO:0000313" key="2">
    <source>
        <dbReference type="Proteomes" id="UP000665043"/>
    </source>
</evidence>
<name>A0ABX7VNS1_9BACI</name>
<gene>
    <name evidence="1" type="ORF">ERJ70_03690</name>
</gene>